<feature type="chain" id="PRO_5045206267" evidence="1">
    <location>
        <begin position="30"/>
        <end position="450"/>
    </location>
</feature>
<proteinExistence type="predicted"/>
<dbReference type="GO" id="GO:0016787">
    <property type="term" value="F:hydrolase activity"/>
    <property type="evidence" value="ECO:0007669"/>
    <property type="project" value="UniProtKB-KW"/>
</dbReference>
<keyword evidence="3" id="KW-1185">Reference proteome</keyword>
<protein>
    <submittedName>
        <fullName evidence="2">Alpha/beta hydrolase</fullName>
    </submittedName>
</protein>
<dbReference type="InterPro" id="IPR005152">
    <property type="entry name" value="Lipase_secreted"/>
</dbReference>
<dbReference type="PANTHER" id="PTHR34853">
    <property type="match status" value="1"/>
</dbReference>
<evidence type="ECO:0000313" key="3">
    <source>
        <dbReference type="Proteomes" id="UP000756860"/>
    </source>
</evidence>
<dbReference type="PANTHER" id="PTHR34853:SF1">
    <property type="entry name" value="LIPASE 5"/>
    <property type="match status" value="1"/>
</dbReference>
<name>A0ABS5S8V1_9BACT</name>
<evidence type="ECO:0000313" key="2">
    <source>
        <dbReference type="EMBL" id="MBT0651806.1"/>
    </source>
</evidence>
<dbReference type="Gene3D" id="1.10.260.160">
    <property type="match status" value="1"/>
</dbReference>
<reference evidence="2 3" key="1">
    <citation type="submission" date="2021-05" db="EMBL/GenBank/DDBJ databases">
        <title>The draft genome of Geobacter luticola JCM 17780.</title>
        <authorList>
            <person name="Xu Z."/>
            <person name="Masuda Y."/>
            <person name="Itoh H."/>
            <person name="Senoo K."/>
        </authorList>
    </citation>
    <scope>NUCLEOTIDE SEQUENCE [LARGE SCALE GENOMIC DNA]</scope>
    <source>
        <strain evidence="2 3">JCM 17780</strain>
    </source>
</reference>
<keyword evidence="2" id="KW-0378">Hydrolase</keyword>
<sequence>MNRFRRMIRGTLILTVAVSLLLPGCSSNSGTSSNQQGFVVNLDPVALLASINSSLLNPLPRSIGGWEWQRFATAFGTILTTSTYGLSLQKVSYQSTGADGTPRTLSGLLILPRSASTRPSVPILMFQHGTEPYRQFSPSRYLENQLRPTDYPEVMVAAAIAATGYAVALTDYEGLGDSTGPQPYVHGASLARQVVDMLRASRSIITGSASPCTWNNQLFLMGYSEGGYVTMATTRELQLNHATEFTVTASAPLSGPHDLSGVMRGVMLADTTSKAPYFLPFVLTSYNYVYSGQTALFTPASTMLPAFAGTVPPLFDGNSPSDKISEAMGMSYSPTQLIVPKSTLTSQFLGQLADSTSPVVNFLRENDSYRGWTPSVPIRMVHHGDDELVPFANSQVAFNSFSTAGAKRHVTLVREATTIPLSSDPVMTTHLSAAFPILFNGWQWLETFKR</sequence>
<accession>A0ABS5S8V1</accession>
<evidence type="ECO:0000256" key="1">
    <source>
        <dbReference type="SAM" id="SignalP"/>
    </source>
</evidence>
<dbReference type="InterPro" id="IPR029058">
    <property type="entry name" value="AB_hydrolase_fold"/>
</dbReference>
<keyword evidence="1" id="KW-0732">Signal</keyword>
<dbReference type="RefSeq" id="WP_214173800.1">
    <property type="nucleotide sequence ID" value="NZ_JAHCVK010000001.1"/>
</dbReference>
<dbReference type="EMBL" id="JAHCVK010000001">
    <property type="protein sequence ID" value="MBT0651806.1"/>
    <property type="molecule type" value="Genomic_DNA"/>
</dbReference>
<dbReference type="SUPFAM" id="SSF53474">
    <property type="entry name" value="alpha/beta-Hydrolases"/>
    <property type="match status" value="1"/>
</dbReference>
<gene>
    <name evidence="2" type="ORF">KI810_01935</name>
</gene>
<dbReference type="Pfam" id="PF03583">
    <property type="entry name" value="LIP"/>
    <property type="match status" value="1"/>
</dbReference>
<comment type="caution">
    <text evidence="2">The sequence shown here is derived from an EMBL/GenBank/DDBJ whole genome shotgun (WGS) entry which is preliminary data.</text>
</comment>
<feature type="signal peptide" evidence="1">
    <location>
        <begin position="1"/>
        <end position="29"/>
    </location>
</feature>
<dbReference type="Proteomes" id="UP000756860">
    <property type="component" value="Unassembled WGS sequence"/>
</dbReference>
<organism evidence="2 3">
    <name type="scientific">Geomobilimonas luticola</name>
    <dbReference type="NCBI Taxonomy" id="1114878"/>
    <lineage>
        <taxon>Bacteria</taxon>
        <taxon>Pseudomonadati</taxon>
        <taxon>Thermodesulfobacteriota</taxon>
        <taxon>Desulfuromonadia</taxon>
        <taxon>Geobacterales</taxon>
        <taxon>Geobacteraceae</taxon>
        <taxon>Geomobilimonas</taxon>
    </lineage>
</organism>
<dbReference type="Gene3D" id="3.40.50.1820">
    <property type="entry name" value="alpha/beta hydrolase"/>
    <property type="match status" value="1"/>
</dbReference>